<evidence type="ECO:0000256" key="1">
    <source>
        <dbReference type="ARBA" id="ARBA00023186"/>
    </source>
</evidence>
<feature type="transmembrane region" description="Helical" evidence="3">
    <location>
        <begin position="157"/>
        <end position="176"/>
    </location>
</feature>
<dbReference type="GO" id="GO:0051787">
    <property type="term" value="F:misfolded protein binding"/>
    <property type="evidence" value="ECO:0007669"/>
    <property type="project" value="TreeGrafter"/>
</dbReference>
<dbReference type="PANTHER" id="PTHR44360:SF1">
    <property type="entry name" value="DNAJ HOMOLOG SUBFAMILY B MEMBER 9"/>
    <property type="match status" value="1"/>
</dbReference>
<keyword evidence="8" id="KW-1185">Reference proteome</keyword>
<dbReference type="InterPro" id="IPR051948">
    <property type="entry name" value="Hsp70_co-chaperone_J-domain"/>
</dbReference>
<gene>
    <name evidence="6" type="ORF">UBRO2_04429</name>
    <name evidence="5" type="ORF">UBRO_05283</name>
</gene>
<evidence type="ECO:0000256" key="3">
    <source>
        <dbReference type="SAM" id="Phobius"/>
    </source>
</evidence>
<evidence type="ECO:0000313" key="5">
    <source>
        <dbReference type="EMBL" id="SAM83235.1"/>
    </source>
</evidence>
<dbReference type="Pfam" id="PF00226">
    <property type="entry name" value="DnaJ"/>
    <property type="match status" value="1"/>
</dbReference>
<dbReference type="PRINTS" id="PR00625">
    <property type="entry name" value="JDOMAIN"/>
</dbReference>
<keyword evidence="3" id="KW-1133">Transmembrane helix</keyword>
<dbReference type="AlphaFoldDB" id="A0A1K0GSM2"/>
<dbReference type="SMART" id="SM00271">
    <property type="entry name" value="DnaJ"/>
    <property type="match status" value="1"/>
</dbReference>
<reference evidence="6" key="3">
    <citation type="submission" date="2018-08" db="EMBL/GenBank/DDBJ databases">
        <authorList>
            <person name="Guldener U."/>
        </authorList>
    </citation>
    <scope>NUCLEOTIDE SEQUENCE</scope>
    <source>
        <strain evidence="6">UB2</strain>
    </source>
</reference>
<feature type="compositionally biased region" description="Polar residues" evidence="2">
    <location>
        <begin position="445"/>
        <end position="467"/>
    </location>
</feature>
<feature type="region of interest" description="Disordered" evidence="2">
    <location>
        <begin position="445"/>
        <end position="492"/>
    </location>
</feature>
<sequence length="563" mass="61383">MKVDIFEYTSLFTWWWLPSLGSQLVLNACYSLQVLSTPQNPRVRNNHIQLARTAVIVGTLLYQLHGLITTSPPNYYQLLALPLEVDSDGVKRSFRALARKYHPDKVGESGEAFFIILRRAHDALSDPVKRFAYDRFGPEMANWKDCNSLRDYTKHGLMGLVAFYTINPAMYALFAYINNGGRTDGLSFWRLACLFSLLAAELSLLVSPDYPVWLTILLPKTTIFDLRRYAHSLFINFFFASMQMSAALDVLEYGEEGAPPRDKASKAAMAERQLEVVKVKTAALNQVAEVVAKGVMQGFARELRPFRTADDKKGDGKGREMGEVEKMMFERIDAVLLARSLVQQNPQLAHITVKGGNAESWVAKDEGAWNVKKEEPQQEAMMPEAKSEPIVVKEELQEEPVSAVPESCLVKLELMETAKLVEVDAEKMTAGTAKVEAVEQCIGSRNMTSEASSSEPWVQVLSTTAQPEEQVESQPVSLAPSATPSATVTAQEGAAAPAIAPASLQAPTGVASPEAAARLAELDAATAAMVSAATEEKAPTGTTASDPATAPPPESGRDSHTSA</sequence>
<dbReference type="OrthoDB" id="10250354at2759"/>
<keyword evidence="1" id="KW-0143">Chaperone</keyword>
<accession>A0A1K0GSM2</accession>
<evidence type="ECO:0000313" key="7">
    <source>
        <dbReference type="Proteomes" id="UP000179920"/>
    </source>
</evidence>
<dbReference type="PROSITE" id="PS50076">
    <property type="entry name" value="DNAJ_2"/>
    <property type="match status" value="1"/>
</dbReference>
<evidence type="ECO:0000259" key="4">
    <source>
        <dbReference type="PROSITE" id="PS50076"/>
    </source>
</evidence>
<dbReference type="CDD" id="cd06257">
    <property type="entry name" value="DnaJ"/>
    <property type="match status" value="1"/>
</dbReference>
<keyword evidence="3" id="KW-0812">Transmembrane</keyword>
<feature type="domain" description="J" evidence="4">
    <location>
        <begin position="74"/>
        <end position="137"/>
    </location>
</feature>
<dbReference type="EMBL" id="ULHB01000103">
    <property type="protein sequence ID" value="SYW82307.1"/>
    <property type="molecule type" value="Genomic_DNA"/>
</dbReference>
<dbReference type="GO" id="GO:0051087">
    <property type="term" value="F:protein-folding chaperone binding"/>
    <property type="evidence" value="ECO:0007669"/>
    <property type="project" value="TreeGrafter"/>
</dbReference>
<organism evidence="5 7">
    <name type="scientific">Ustilago bromivora</name>
    <dbReference type="NCBI Taxonomy" id="307758"/>
    <lineage>
        <taxon>Eukaryota</taxon>
        <taxon>Fungi</taxon>
        <taxon>Dikarya</taxon>
        <taxon>Basidiomycota</taxon>
        <taxon>Ustilaginomycotina</taxon>
        <taxon>Ustilaginomycetes</taxon>
        <taxon>Ustilaginales</taxon>
        <taxon>Ustilaginaceae</taxon>
        <taxon>Ustilago</taxon>
    </lineage>
</organism>
<reference evidence="5" key="1">
    <citation type="submission" date="2016-04" db="EMBL/GenBank/DDBJ databases">
        <authorList>
            <person name="Evans L.H."/>
            <person name="Alamgir A."/>
            <person name="Owens N."/>
            <person name="Weber N.D."/>
            <person name="Virtaneva K."/>
            <person name="Barbian K."/>
            <person name="Babar A."/>
            <person name="Rosenke K."/>
        </authorList>
    </citation>
    <scope>NUCLEOTIDE SEQUENCE</scope>
    <source>
        <strain evidence="5">UB2112</strain>
    </source>
</reference>
<evidence type="ECO:0000313" key="8">
    <source>
        <dbReference type="Proteomes" id="UP000658997"/>
    </source>
</evidence>
<feature type="region of interest" description="Disordered" evidence="2">
    <location>
        <begin position="528"/>
        <end position="563"/>
    </location>
</feature>
<keyword evidence="3" id="KW-0472">Membrane</keyword>
<reference evidence="7" key="2">
    <citation type="submission" date="2016-04" db="EMBL/GenBank/DDBJ databases">
        <authorList>
            <person name="Guldener U."/>
            <person name="Guldener U."/>
        </authorList>
    </citation>
    <scope>NUCLEOTIDE SEQUENCE [LARGE SCALE GENOMIC DNA]</scope>
    <source>
        <strain evidence="7">UB2112</strain>
    </source>
</reference>
<feature type="compositionally biased region" description="Low complexity" evidence="2">
    <location>
        <begin position="475"/>
        <end position="492"/>
    </location>
</feature>
<evidence type="ECO:0000313" key="6">
    <source>
        <dbReference type="EMBL" id="SYW82307.1"/>
    </source>
</evidence>
<dbReference type="Proteomes" id="UP000658997">
    <property type="component" value="Unassembled WGS sequence"/>
</dbReference>
<dbReference type="SUPFAM" id="SSF46565">
    <property type="entry name" value="Chaperone J-domain"/>
    <property type="match status" value="1"/>
</dbReference>
<dbReference type="InterPro" id="IPR001623">
    <property type="entry name" value="DnaJ_domain"/>
</dbReference>
<dbReference type="PANTHER" id="PTHR44360">
    <property type="entry name" value="DNAJ HOMOLOG SUBFAMILY B MEMBER 9"/>
    <property type="match status" value="1"/>
</dbReference>
<protein>
    <recommendedName>
        <fullName evidence="4">J domain-containing protein</fullName>
    </recommendedName>
</protein>
<dbReference type="GO" id="GO:0036503">
    <property type="term" value="P:ERAD pathway"/>
    <property type="evidence" value="ECO:0007669"/>
    <property type="project" value="TreeGrafter"/>
</dbReference>
<name>A0A1K0GSM2_9BASI</name>
<dbReference type="GO" id="GO:0005783">
    <property type="term" value="C:endoplasmic reticulum"/>
    <property type="evidence" value="ECO:0007669"/>
    <property type="project" value="TreeGrafter"/>
</dbReference>
<evidence type="ECO:0000256" key="2">
    <source>
        <dbReference type="SAM" id="MobiDB-lite"/>
    </source>
</evidence>
<dbReference type="InterPro" id="IPR036869">
    <property type="entry name" value="J_dom_sf"/>
</dbReference>
<dbReference type="Gene3D" id="1.10.287.110">
    <property type="entry name" value="DnaJ domain"/>
    <property type="match status" value="1"/>
</dbReference>
<dbReference type="Proteomes" id="UP000179920">
    <property type="component" value="Chromosome X"/>
</dbReference>
<feature type="compositionally biased region" description="Low complexity" evidence="2">
    <location>
        <begin position="528"/>
        <end position="548"/>
    </location>
</feature>
<proteinExistence type="predicted"/>
<dbReference type="EMBL" id="LT558126">
    <property type="protein sequence ID" value="SAM83235.1"/>
    <property type="molecule type" value="Genomic_DNA"/>
</dbReference>